<keyword evidence="4" id="KW-1185">Reference proteome</keyword>
<evidence type="ECO:0000313" key="3">
    <source>
        <dbReference type="EMBL" id="ETN98643.1"/>
    </source>
</evidence>
<gene>
    <name evidence="3" type="ORF">RFI_38849</name>
</gene>
<dbReference type="AlphaFoldDB" id="X6LAS5"/>
<dbReference type="Gene3D" id="3.40.30.10">
    <property type="entry name" value="Glutaredoxin"/>
    <property type="match status" value="1"/>
</dbReference>
<accession>X6LAS5</accession>
<dbReference type="Proteomes" id="UP000023152">
    <property type="component" value="Unassembled WGS sequence"/>
</dbReference>
<evidence type="ECO:0000259" key="2">
    <source>
        <dbReference type="Pfam" id="PF02114"/>
    </source>
</evidence>
<comment type="similarity">
    <text evidence="1">Belongs to the phosducin family.</text>
</comment>
<proteinExistence type="inferred from homology"/>
<evidence type="ECO:0000313" key="4">
    <source>
        <dbReference type="Proteomes" id="UP000023152"/>
    </source>
</evidence>
<evidence type="ECO:0000256" key="1">
    <source>
        <dbReference type="ARBA" id="ARBA00009686"/>
    </source>
</evidence>
<dbReference type="InterPro" id="IPR036249">
    <property type="entry name" value="Thioredoxin-like_sf"/>
</dbReference>
<dbReference type="SUPFAM" id="SSF52833">
    <property type="entry name" value="Thioredoxin-like"/>
    <property type="match status" value="1"/>
</dbReference>
<reference evidence="3 4" key="1">
    <citation type="journal article" date="2013" name="Curr. Biol.">
        <title>The Genome of the Foraminiferan Reticulomyxa filosa.</title>
        <authorList>
            <person name="Glockner G."/>
            <person name="Hulsmann N."/>
            <person name="Schleicher M."/>
            <person name="Noegel A.A."/>
            <person name="Eichinger L."/>
            <person name="Gallinger C."/>
            <person name="Pawlowski J."/>
            <person name="Sierra R."/>
            <person name="Euteneuer U."/>
            <person name="Pillet L."/>
            <person name="Moustafa A."/>
            <person name="Platzer M."/>
            <person name="Groth M."/>
            <person name="Szafranski K."/>
            <person name="Schliwa M."/>
        </authorList>
    </citation>
    <scope>NUCLEOTIDE SEQUENCE [LARGE SCALE GENOMIC DNA]</scope>
</reference>
<dbReference type="EMBL" id="ASPP01046169">
    <property type="protein sequence ID" value="ETN98643.1"/>
    <property type="molecule type" value="Genomic_DNA"/>
</dbReference>
<dbReference type="InterPro" id="IPR024253">
    <property type="entry name" value="Phosducin_thioredoxin-like_dom"/>
</dbReference>
<name>X6LAS5_RETFI</name>
<protein>
    <recommendedName>
        <fullName evidence="2">Phosducin domain-containing protein</fullName>
    </recommendedName>
</protein>
<dbReference type="OrthoDB" id="45518at2759"/>
<sequence>MNDCLEEVAKAYSHVKFLRARSDRIGLDNYPEVGLPTIIVFQGGQQKHNFIACHELVGLPLTPVKVEQFFIEFFKYDNHIWEHIFVNCADKEYYLLSDIYHQNPEDNLKMNLKMNKKQSTKKHRPTKLERLFNTTQAKISEHIRRMKTAILKFIAFLFFPLPLFFQKKNCRQQTLVTVKGCIYQCHQFLCTIKCLCLSKKNCQCANLLLKKKDGISFLLVCDRHEVICCLSAFLREYLFTQTDSSQYIKSKNIKFVFFFVFIYHKNIFGSYEK</sequence>
<dbReference type="Pfam" id="PF02114">
    <property type="entry name" value="Phosducin"/>
    <property type="match status" value="1"/>
</dbReference>
<organism evidence="3 4">
    <name type="scientific">Reticulomyxa filosa</name>
    <dbReference type="NCBI Taxonomy" id="46433"/>
    <lineage>
        <taxon>Eukaryota</taxon>
        <taxon>Sar</taxon>
        <taxon>Rhizaria</taxon>
        <taxon>Retaria</taxon>
        <taxon>Foraminifera</taxon>
        <taxon>Monothalamids</taxon>
        <taxon>Reticulomyxidae</taxon>
        <taxon>Reticulomyxa</taxon>
    </lineage>
</organism>
<comment type="caution">
    <text evidence="3">The sequence shown here is derived from an EMBL/GenBank/DDBJ whole genome shotgun (WGS) entry which is preliminary data.</text>
</comment>
<feature type="domain" description="Phosducin" evidence="2">
    <location>
        <begin position="1"/>
        <end position="73"/>
    </location>
</feature>